<dbReference type="PANTHER" id="PTHR11575:SF24">
    <property type="entry name" value="5'-NUCLEOTIDASE"/>
    <property type="match status" value="1"/>
</dbReference>
<dbReference type="GO" id="GO:0009166">
    <property type="term" value="P:nucleotide catabolic process"/>
    <property type="evidence" value="ECO:0007669"/>
    <property type="project" value="InterPro"/>
</dbReference>
<dbReference type="AlphaFoldDB" id="A0A1Y5FGN7"/>
<protein>
    <recommendedName>
        <fullName evidence="1">Cytochrome c-552/4 domain-containing protein</fullName>
    </recommendedName>
</protein>
<dbReference type="InterPro" id="IPR029052">
    <property type="entry name" value="Metallo-depent_PP-like"/>
</dbReference>
<feature type="domain" description="Cytochrome c-552/4" evidence="1">
    <location>
        <begin position="347"/>
        <end position="398"/>
    </location>
</feature>
<dbReference type="Proteomes" id="UP000196531">
    <property type="component" value="Unassembled WGS sequence"/>
</dbReference>
<evidence type="ECO:0000259" key="1">
    <source>
        <dbReference type="Pfam" id="PF13435"/>
    </source>
</evidence>
<accession>A0A1Y5FGN7</accession>
<dbReference type="SUPFAM" id="SSF48695">
    <property type="entry name" value="Multiheme cytochromes"/>
    <property type="match status" value="1"/>
</dbReference>
<dbReference type="Pfam" id="PF13435">
    <property type="entry name" value="Cytochrome_C554"/>
    <property type="match status" value="1"/>
</dbReference>
<dbReference type="PANTHER" id="PTHR11575">
    <property type="entry name" value="5'-NUCLEOTIDASE-RELATED"/>
    <property type="match status" value="1"/>
</dbReference>
<comment type="caution">
    <text evidence="2">The sequence shown here is derived from an EMBL/GenBank/DDBJ whole genome shotgun (WGS) entry which is preliminary data.</text>
</comment>
<proteinExistence type="predicted"/>
<evidence type="ECO:0000313" key="3">
    <source>
        <dbReference type="Proteomes" id="UP000196531"/>
    </source>
</evidence>
<dbReference type="InterPro" id="IPR006179">
    <property type="entry name" value="5_nucleotidase/apyrase"/>
</dbReference>
<dbReference type="InterPro" id="IPR036280">
    <property type="entry name" value="Multihaem_cyt_sf"/>
</dbReference>
<sequence>MTKRIVWLLLISGLITSCTYFIQTVDQGDYTVQGISKDHFSILFSHNINGETHPCGCRHHPLGGLPQIAGLFHQIKQKSDVLYVDSGDTFFASSSIPSTLEKSLTFTAKNLAHGLNELKLSYMLPGEQDLAMGWEFLKEVENENDFTYLVSNPSETFPLKHKRFALVQKGPHKIFFLALADPNIMGPSYQGAFTSVFSAIEPIRKELKKMGYKKSNPFHRLIALTNSGIDVDTDIAKAFPELDWIIGSHSQSFTKFPVEEGQTKMVQVLSRNHYLGEIKISLKTDKSKDSFMIHEARDEKAKLLSPNPFVDFLSTHKQKLSKIQIEEQEAMTASFGDLPKYNTPTSCIECHQAQGEKWQKTAHSLAYLTLVKAQEENNLTCIKCHSLGLNSPHGFSKASELVTFEEEETKKLRKLKRDYIENLKNNYLDFSSIRKLPEKAVQKISTKWLKHDQSIGVTHNYANVQCLNCHDKHIEHPFSTSEVELSPAKKLTAMKNKCLKCHDPDQSPEWYKNNKPIESKILRHMKQVGCPKS</sequence>
<dbReference type="SUPFAM" id="SSF56300">
    <property type="entry name" value="Metallo-dependent phosphatases"/>
    <property type="match status" value="1"/>
</dbReference>
<reference evidence="3" key="1">
    <citation type="journal article" date="2017" name="Proc. Natl. Acad. Sci. U.S.A.">
        <title>Simulation of Deepwater Horizon oil plume reveals substrate specialization within a complex community of hydrocarbon-degraders.</title>
        <authorList>
            <person name="Hu P."/>
            <person name="Dubinsky E.A."/>
            <person name="Probst A.J."/>
            <person name="Wang J."/>
            <person name="Sieber C.M.K."/>
            <person name="Tom L.M."/>
            <person name="Gardinali P."/>
            <person name="Banfield J.F."/>
            <person name="Atlas R.M."/>
            <person name="Andersen G.L."/>
        </authorList>
    </citation>
    <scope>NUCLEOTIDE SEQUENCE [LARGE SCALE GENOMIC DNA]</scope>
</reference>
<evidence type="ECO:0000313" key="2">
    <source>
        <dbReference type="EMBL" id="OUR98475.1"/>
    </source>
</evidence>
<gene>
    <name evidence="2" type="ORF">A9Q84_03430</name>
</gene>
<dbReference type="Gene3D" id="1.10.1130.10">
    <property type="entry name" value="Flavocytochrome C3, Chain A"/>
    <property type="match status" value="1"/>
</dbReference>
<organism evidence="2 3">
    <name type="scientific">Halobacteriovorax marinus</name>
    <dbReference type="NCBI Taxonomy" id="97084"/>
    <lineage>
        <taxon>Bacteria</taxon>
        <taxon>Pseudomonadati</taxon>
        <taxon>Bdellovibrionota</taxon>
        <taxon>Bacteriovoracia</taxon>
        <taxon>Bacteriovoracales</taxon>
        <taxon>Halobacteriovoraceae</taxon>
        <taxon>Halobacteriovorax</taxon>
    </lineage>
</organism>
<dbReference type="InterPro" id="IPR023155">
    <property type="entry name" value="Cyt_c-552/4"/>
</dbReference>
<dbReference type="EMBL" id="MAAO01000004">
    <property type="protein sequence ID" value="OUR98475.1"/>
    <property type="molecule type" value="Genomic_DNA"/>
</dbReference>
<name>A0A1Y5FGN7_9BACT</name>
<dbReference type="Gene3D" id="3.60.21.10">
    <property type="match status" value="1"/>
</dbReference>
<dbReference type="GO" id="GO:0016787">
    <property type="term" value="F:hydrolase activity"/>
    <property type="evidence" value="ECO:0007669"/>
    <property type="project" value="InterPro"/>
</dbReference>
<dbReference type="PROSITE" id="PS51257">
    <property type="entry name" value="PROKAR_LIPOPROTEIN"/>
    <property type="match status" value="1"/>
</dbReference>